<evidence type="ECO:0000256" key="1">
    <source>
        <dbReference type="SAM" id="MobiDB-lite"/>
    </source>
</evidence>
<dbReference type="AlphaFoldDB" id="A0A2P2KN28"/>
<reference evidence="2" key="1">
    <citation type="submission" date="2018-02" db="EMBL/GenBank/DDBJ databases">
        <title>Rhizophora mucronata_Transcriptome.</title>
        <authorList>
            <person name="Meera S.P."/>
            <person name="Sreeshan A."/>
            <person name="Augustine A."/>
        </authorList>
    </citation>
    <scope>NUCLEOTIDE SEQUENCE</scope>
    <source>
        <tissue evidence="2">Leaf</tissue>
    </source>
</reference>
<protein>
    <submittedName>
        <fullName evidence="2">VAMP-like protein YKT61</fullName>
    </submittedName>
</protein>
<feature type="region of interest" description="Disordered" evidence="1">
    <location>
        <begin position="1"/>
        <end position="30"/>
    </location>
</feature>
<feature type="compositionally biased region" description="Acidic residues" evidence="1">
    <location>
        <begin position="17"/>
        <end position="30"/>
    </location>
</feature>
<sequence>MLDRLALAGRGPVGDGAADENNEFLDTGPLEETEMAHVRRVRQYNRIRSVRVALQHQ</sequence>
<dbReference type="EMBL" id="GGEC01026656">
    <property type="protein sequence ID" value="MBX07140.1"/>
    <property type="molecule type" value="Transcribed_RNA"/>
</dbReference>
<evidence type="ECO:0000313" key="2">
    <source>
        <dbReference type="EMBL" id="MBX07140.1"/>
    </source>
</evidence>
<proteinExistence type="predicted"/>
<organism evidence="2">
    <name type="scientific">Rhizophora mucronata</name>
    <name type="common">Asiatic mangrove</name>
    <dbReference type="NCBI Taxonomy" id="61149"/>
    <lineage>
        <taxon>Eukaryota</taxon>
        <taxon>Viridiplantae</taxon>
        <taxon>Streptophyta</taxon>
        <taxon>Embryophyta</taxon>
        <taxon>Tracheophyta</taxon>
        <taxon>Spermatophyta</taxon>
        <taxon>Magnoliopsida</taxon>
        <taxon>eudicotyledons</taxon>
        <taxon>Gunneridae</taxon>
        <taxon>Pentapetalae</taxon>
        <taxon>rosids</taxon>
        <taxon>fabids</taxon>
        <taxon>Malpighiales</taxon>
        <taxon>Rhizophoraceae</taxon>
        <taxon>Rhizophora</taxon>
    </lineage>
</organism>
<name>A0A2P2KN28_RHIMU</name>
<accession>A0A2P2KN28</accession>